<feature type="compositionally biased region" description="Polar residues" evidence="1">
    <location>
        <begin position="55"/>
        <end position="64"/>
    </location>
</feature>
<evidence type="ECO:0000313" key="2">
    <source>
        <dbReference type="EMBL" id="MBW0543831.1"/>
    </source>
</evidence>
<name>A0A9Q3FUT1_9BASI</name>
<dbReference type="EMBL" id="AVOT02048612">
    <property type="protein sequence ID" value="MBW0543831.1"/>
    <property type="molecule type" value="Genomic_DNA"/>
</dbReference>
<dbReference type="AlphaFoldDB" id="A0A9Q3FUT1"/>
<sequence>MNVSGLNIDVGKAMVQTMTSWTITNIYITPIAPNKMNTQMRISEAPGSTPEGSLLANSHSNTSHDFLLNPGGNPMESQKPLGESKQPSLDIQLRSQVNVG</sequence>
<proteinExistence type="predicted"/>
<evidence type="ECO:0000256" key="1">
    <source>
        <dbReference type="SAM" id="MobiDB-lite"/>
    </source>
</evidence>
<feature type="region of interest" description="Disordered" evidence="1">
    <location>
        <begin position="42"/>
        <end position="100"/>
    </location>
</feature>
<comment type="caution">
    <text evidence="2">The sequence shown here is derived from an EMBL/GenBank/DDBJ whole genome shotgun (WGS) entry which is preliminary data.</text>
</comment>
<accession>A0A9Q3FUT1</accession>
<reference evidence="2" key="1">
    <citation type="submission" date="2021-03" db="EMBL/GenBank/DDBJ databases">
        <title>Draft genome sequence of rust myrtle Austropuccinia psidii MF-1, a brazilian biotype.</title>
        <authorList>
            <person name="Quecine M.C."/>
            <person name="Pachon D.M.R."/>
            <person name="Bonatelli M.L."/>
            <person name="Correr F.H."/>
            <person name="Franceschini L.M."/>
            <person name="Leite T.F."/>
            <person name="Margarido G.R.A."/>
            <person name="Almeida C.A."/>
            <person name="Ferrarezi J.A."/>
            <person name="Labate C.A."/>
        </authorList>
    </citation>
    <scope>NUCLEOTIDE SEQUENCE</scope>
    <source>
        <strain evidence="2">MF-1</strain>
    </source>
</reference>
<gene>
    <name evidence="2" type="ORF">O181_083546</name>
</gene>
<dbReference type="Proteomes" id="UP000765509">
    <property type="component" value="Unassembled WGS sequence"/>
</dbReference>
<organism evidence="2 3">
    <name type="scientific">Austropuccinia psidii MF-1</name>
    <dbReference type="NCBI Taxonomy" id="1389203"/>
    <lineage>
        <taxon>Eukaryota</taxon>
        <taxon>Fungi</taxon>
        <taxon>Dikarya</taxon>
        <taxon>Basidiomycota</taxon>
        <taxon>Pucciniomycotina</taxon>
        <taxon>Pucciniomycetes</taxon>
        <taxon>Pucciniales</taxon>
        <taxon>Sphaerophragmiaceae</taxon>
        <taxon>Austropuccinia</taxon>
    </lineage>
</organism>
<protein>
    <submittedName>
        <fullName evidence="2">Uncharacterized protein</fullName>
    </submittedName>
</protein>
<evidence type="ECO:0000313" key="3">
    <source>
        <dbReference type="Proteomes" id="UP000765509"/>
    </source>
</evidence>
<feature type="compositionally biased region" description="Polar residues" evidence="1">
    <location>
        <begin position="85"/>
        <end position="100"/>
    </location>
</feature>
<keyword evidence="3" id="KW-1185">Reference proteome</keyword>